<keyword evidence="3" id="KW-0064">Aspartyl protease</keyword>
<dbReference type="AlphaFoldDB" id="A0A5R8Z5K0"/>
<dbReference type="GO" id="GO:0016485">
    <property type="term" value="P:protein processing"/>
    <property type="evidence" value="ECO:0007669"/>
    <property type="project" value="TreeGrafter"/>
</dbReference>
<keyword evidence="2 5" id="KW-0645">Protease</keyword>
<dbReference type="CDD" id="cd00518">
    <property type="entry name" value="H2MP"/>
    <property type="match status" value="1"/>
</dbReference>
<organism evidence="5 6">
    <name type="scientific">Microbispora triticiradicis</name>
    <dbReference type="NCBI Taxonomy" id="2200763"/>
    <lineage>
        <taxon>Bacteria</taxon>
        <taxon>Bacillati</taxon>
        <taxon>Actinomycetota</taxon>
        <taxon>Actinomycetes</taxon>
        <taxon>Streptosporangiales</taxon>
        <taxon>Streptosporangiaceae</taxon>
        <taxon>Microbispora</taxon>
    </lineage>
</organism>
<comment type="caution">
    <text evidence="5">The sequence shown here is derived from an EMBL/GenBank/DDBJ whole genome shotgun (WGS) entry which is preliminary data.</text>
</comment>
<dbReference type="InterPro" id="IPR000671">
    <property type="entry name" value="Peptidase_A31"/>
</dbReference>
<keyword evidence="6" id="KW-1185">Reference proteome</keyword>
<keyword evidence="4" id="KW-0378">Hydrolase</keyword>
<evidence type="ECO:0000256" key="4">
    <source>
        <dbReference type="ARBA" id="ARBA00022801"/>
    </source>
</evidence>
<dbReference type="Proteomes" id="UP000309033">
    <property type="component" value="Unassembled WGS sequence"/>
</dbReference>
<dbReference type="SUPFAM" id="SSF53163">
    <property type="entry name" value="HybD-like"/>
    <property type="match status" value="1"/>
</dbReference>
<dbReference type="GO" id="GO:0008047">
    <property type="term" value="F:enzyme activator activity"/>
    <property type="evidence" value="ECO:0007669"/>
    <property type="project" value="InterPro"/>
</dbReference>
<evidence type="ECO:0000256" key="1">
    <source>
        <dbReference type="ARBA" id="ARBA00006814"/>
    </source>
</evidence>
<sequence>MTTGETVVVGLGGDLRGDDAAGLAVARLLGDPPPPGVAVEACGDAAALVEAWSGAALAIVVDAVRTGAPPGTVHDRLPSLPEAGWHAGWQGGTHSLGLVDAVALGRLPGELVVVGIEGGDFTPGAPMTPPVLAAVHRTARELRERLTRERPGARRR</sequence>
<dbReference type="EMBL" id="VANP01000004">
    <property type="protein sequence ID" value="TLP60881.1"/>
    <property type="molecule type" value="Genomic_DNA"/>
</dbReference>
<protein>
    <submittedName>
        <fullName evidence="5">Hydrogenase maturation protease</fullName>
    </submittedName>
</protein>
<evidence type="ECO:0000256" key="2">
    <source>
        <dbReference type="ARBA" id="ARBA00022670"/>
    </source>
</evidence>
<evidence type="ECO:0000313" key="5">
    <source>
        <dbReference type="EMBL" id="TLP60881.1"/>
    </source>
</evidence>
<dbReference type="Gene3D" id="3.40.50.1450">
    <property type="entry name" value="HybD-like"/>
    <property type="match status" value="1"/>
</dbReference>
<dbReference type="GO" id="GO:0004190">
    <property type="term" value="F:aspartic-type endopeptidase activity"/>
    <property type="evidence" value="ECO:0007669"/>
    <property type="project" value="UniProtKB-KW"/>
</dbReference>
<comment type="similarity">
    <text evidence="1">Belongs to the peptidase A31 family.</text>
</comment>
<gene>
    <name evidence="5" type="ORF">FED44_13590</name>
</gene>
<reference evidence="5" key="1">
    <citation type="submission" date="2019-05" db="EMBL/GenBank/DDBJ databases">
        <title>Isolation, diversity and antifungal activity of Actinobacteria from wheat.</title>
        <authorList>
            <person name="Yu B."/>
        </authorList>
    </citation>
    <scope>NUCLEOTIDE SEQUENCE [LARGE SCALE GENOMIC DNA]</scope>
    <source>
        <strain evidence="5">NEAU-HEGS1-5</strain>
    </source>
</reference>
<accession>A0A5R8Z5K0</accession>
<dbReference type="PANTHER" id="PTHR30302">
    <property type="entry name" value="HYDROGENASE 1 MATURATION PROTEASE"/>
    <property type="match status" value="1"/>
</dbReference>
<dbReference type="NCBIfam" id="TIGR00072">
    <property type="entry name" value="hydrog_prot"/>
    <property type="match status" value="1"/>
</dbReference>
<evidence type="ECO:0000313" key="6">
    <source>
        <dbReference type="Proteomes" id="UP000309033"/>
    </source>
</evidence>
<dbReference type="InterPro" id="IPR023430">
    <property type="entry name" value="Pept_HybD-like_dom_sf"/>
</dbReference>
<name>A0A5R8Z5K0_9ACTN</name>
<dbReference type="PANTHER" id="PTHR30302:SF1">
    <property type="entry name" value="HYDROGENASE 2 MATURATION PROTEASE"/>
    <property type="match status" value="1"/>
</dbReference>
<evidence type="ECO:0000256" key="3">
    <source>
        <dbReference type="ARBA" id="ARBA00022750"/>
    </source>
</evidence>
<proteinExistence type="inferred from homology"/>
<dbReference type="OrthoDB" id="164170at2"/>